<dbReference type="AlphaFoldDB" id="A0AA35Q240"/>
<proteinExistence type="predicted"/>
<gene>
    <name evidence="1" type="ORF">CCHLO57077_00000021</name>
</gene>
<name>A0AA35Q240_9HYPO</name>
<evidence type="ECO:0000313" key="1">
    <source>
        <dbReference type="EMBL" id="CAI6092973.1"/>
    </source>
</evidence>
<dbReference type="Proteomes" id="UP001160390">
    <property type="component" value="Unassembled WGS sequence"/>
</dbReference>
<sequence length="292" mass="32541">MPLGITQLSEVFRVETALACIEDELKAYSALFWHLPIAISQTGNVLNSLQLGGPLVGYEYNIICPDDISPTIPDQPIWDQLQMACQNLQTFILTNVYFRWRLRHTRFPINVHGYEKQPIEEGISIGKYIGTILSGNALERVELDASVLGLRALSREGARCPVGYALCRMTCTNMRVVSLTNIGISQKKLEALCQSLSSGMQLLSLSDVQLTHGSWVPILDLLRDLLNERWVHGKCQVRLSLLGGGEIEQLEAAHNNEEGEIAYLERLMGRCMEYIQSRQVGKNPAIAPGVFS</sequence>
<accession>A0AA35Q240</accession>
<keyword evidence="2" id="KW-1185">Reference proteome</keyword>
<organism evidence="1 2">
    <name type="scientific">Clonostachys chloroleuca</name>
    <dbReference type="NCBI Taxonomy" id="1926264"/>
    <lineage>
        <taxon>Eukaryota</taxon>
        <taxon>Fungi</taxon>
        <taxon>Dikarya</taxon>
        <taxon>Ascomycota</taxon>
        <taxon>Pezizomycotina</taxon>
        <taxon>Sordariomycetes</taxon>
        <taxon>Hypocreomycetidae</taxon>
        <taxon>Hypocreales</taxon>
        <taxon>Bionectriaceae</taxon>
        <taxon>Clonostachys</taxon>
    </lineage>
</organism>
<reference evidence="1" key="1">
    <citation type="submission" date="2023-01" db="EMBL/GenBank/DDBJ databases">
        <authorList>
            <person name="Piombo E."/>
        </authorList>
    </citation>
    <scope>NUCLEOTIDE SEQUENCE</scope>
</reference>
<protein>
    <submittedName>
        <fullName evidence="1">Uncharacterized protein</fullName>
    </submittedName>
</protein>
<evidence type="ECO:0000313" key="2">
    <source>
        <dbReference type="Proteomes" id="UP001160390"/>
    </source>
</evidence>
<comment type="caution">
    <text evidence="1">The sequence shown here is derived from an EMBL/GenBank/DDBJ whole genome shotgun (WGS) entry which is preliminary data.</text>
</comment>
<dbReference type="EMBL" id="CABFNP030001245">
    <property type="protein sequence ID" value="CAI6092973.1"/>
    <property type="molecule type" value="Genomic_DNA"/>
</dbReference>